<dbReference type="NCBIfam" id="TIGR01395">
    <property type="entry name" value="FlgC"/>
    <property type="match status" value="1"/>
</dbReference>
<evidence type="ECO:0000256" key="4">
    <source>
        <dbReference type="ARBA" id="ARBA00023143"/>
    </source>
</evidence>
<dbReference type="Pfam" id="PF06429">
    <property type="entry name" value="Flg_bbr_C"/>
    <property type="match status" value="1"/>
</dbReference>
<evidence type="ECO:0000256" key="1">
    <source>
        <dbReference type="ARBA" id="ARBA00004117"/>
    </source>
</evidence>
<evidence type="ECO:0000259" key="8">
    <source>
        <dbReference type="Pfam" id="PF06429"/>
    </source>
</evidence>
<comment type="subunit">
    <text evidence="5 6">The basal body constitutes a major portion of the flagellar organelle and consists of four rings (L,P,S, and M) mounted on a central rod. The rod consists of about 26 subunits of FlgG in the distal portion, and FlgB, FlgC and FlgF are thought to build up the proximal portion of the rod with about 6 subunits each.</text>
</comment>
<keyword evidence="9" id="KW-0966">Cell projection</keyword>
<comment type="subcellular location">
    <subcellularLocation>
        <location evidence="1 6">Bacterial flagellum basal body</location>
    </subcellularLocation>
</comment>
<evidence type="ECO:0000256" key="2">
    <source>
        <dbReference type="ARBA" id="ARBA00009677"/>
    </source>
</evidence>
<evidence type="ECO:0000313" key="10">
    <source>
        <dbReference type="Proteomes" id="UP000069241"/>
    </source>
</evidence>
<dbReference type="AlphaFoldDB" id="A0A0X8JIP4"/>
<dbReference type="Pfam" id="PF00460">
    <property type="entry name" value="Flg_bb_rod"/>
    <property type="match status" value="1"/>
</dbReference>
<dbReference type="GO" id="GO:0071978">
    <property type="term" value="P:bacterial-type flagellum-dependent swarming motility"/>
    <property type="evidence" value="ECO:0007669"/>
    <property type="project" value="TreeGrafter"/>
</dbReference>
<evidence type="ECO:0000259" key="7">
    <source>
        <dbReference type="Pfam" id="PF00460"/>
    </source>
</evidence>
<sequence>MDFLTALDIGASGLTADRTRINTISMNLANAKTTRTPQGGPYRRRTVVQAATDVDDPFSVHMRSALDRELKGVRVMAVTMDKRPLKQVYEPGHPDANAEGYVSYPDINVVEEMANLMSAQRNYEANVTTVEAIKGMYNKALEIGKS</sequence>
<dbReference type="KEGG" id="dfi:AXF13_05125"/>
<dbReference type="EMBL" id="CP014229">
    <property type="protein sequence ID" value="AMD89545.1"/>
    <property type="molecule type" value="Genomic_DNA"/>
</dbReference>
<evidence type="ECO:0000256" key="3">
    <source>
        <dbReference type="ARBA" id="ARBA00017941"/>
    </source>
</evidence>
<dbReference type="Proteomes" id="UP000069241">
    <property type="component" value="Chromosome"/>
</dbReference>
<dbReference type="PANTHER" id="PTHR30435:SF2">
    <property type="entry name" value="FLAGELLAR BASAL-BODY ROD PROTEIN FLGC"/>
    <property type="match status" value="1"/>
</dbReference>
<keyword evidence="4 6" id="KW-0975">Bacterial flagellum</keyword>
<accession>A0A0X8JIP4</accession>
<comment type="similarity">
    <text evidence="2">Belongs to the flagella basal body rod proteins family.</text>
</comment>
<dbReference type="InterPro" id="IPR006299">
    <property type="entry name" value="FlgC"/>
</dbReference>
<protein>
    <recommendedName>
        <fullName evidence="3 6">Flagellar basal-body rod protein FlgC</fullName>
    </recommendedName>
</protein>
<evidence type="ECO:0000313" key="9">
    <source>
        <dbReference type="EMBL" id="AMD89545.1"/>
    </source>
</evidence>
<dbReference type="RefSeq" id="WP_008683663.1">
    <property type="nucleotide sequence ID" value="NZ_CP014229.1"/>
</dbReference>
<feature type="domain" description="Flagellar basal body rod protein N-terminal" evidence="7">
    <location>
        <begin position="7"/>
        <end position="34"/>
    </location>
</feature>
<keyword evidence="9" id="KW-0282">Flagellum</keyword>
<dbReference type="InterPro" id="IPR001444">
    <property type="entry name" value="Flag_bb_rod_N"/>
</dbReference>
<evidence type="ECO:0000256" key="5">
    <source>
        <dbReference type="ARBA" id="ARBA00025933"/>
    </source>
</evidence>
<evidence type="ECO:0000256" key="6">
    <source>
        <dbReference type="RuleBase" id="RU362062"/>
    </source>
</evidence>
<dbReference type="InterPro" id="IPR010930">
    <property type="entry name" value="Flg_bb/hook_C_dom"/>
</dbReference>
<keyword evidence="10" id="KW-1185">Reference proteome</keyword>
<proteinExistence type="inferred from homology"/>
<keyword evidence="9" id="KW-0969">Cilium</keyword>
<name>A0A0X8JIP4_9BACT</name>
<dbReference type="GO" id="GO:0030694">
    <property type="term" value="C:bacterial-type flagellum basal body, rod"/>
    <property type="evidence" value="ECO:0007669"/>
    <property type="project" value="UniProtKB-UniRule"/>
</dbReference>
<gene>
    <name evidence="9" type="ORF">AXF13_05125</name>
</gene>
<reference evidence="10" key="1">
    <citation type="submission" date="2016-02" db="EMBL/GenBank/DDBJ databases">
        <authorList>
            <person name="Holder M.E."/>
            <person name="Ajami N.J."/>
            <person name="Petrosino J.F."/>
        </authorList>
    </citation>
    <scope>NUCLEOTIDE SEQUENCE [LARGE SCALE GENOMIC DNA]</scope>
    <source>
        <strain evidence="10">CCUG 45958</strain>
    </source>
</reference>
<dbReference type="STRING" id="44742.AXF13_05125"/>
<feature type="domain" description="Flagellar basal-body/hook protein C-terminal" evidence="8">
    <location>
        <begin position="99"/>
        <end position="142"/>
    </location>
</feature>
<dbReference type="PANTHER" id="PTHR30435">
    <property type="entry name" value="FLAGELLAR PROTEIN"/>
    <property type="match status" value="1"/>
</dbReference>
<organism evidence="9 10">
    <name type="scientific">Desulfovibrio fairfieldensis</name>
    <dbReference type="NCBI Taxonomy" id="44742"/>
    <lineage>
        <taxon>Bacteria</taxon>
        <taxon>Pseudomonadati</taxon>
        <taxon>Thermodesulfobacteriota</taxon>
        <taxon>Desulfovibrionia</taxon>
        <taxon>Desulfovibrionales</taxon>
        <taxon>Desulfovibrionaceae</taxon>
        <taxon>Desulfovibrio</taxon>
    </lineage>
</organism>